<keyword evidence="1" id="KW-0732">Signal</keyword>
<dbReference type="Proteomes" id="UP001500457">
    <property type="component" value="Unassembled WGS sequence"/>
</dbReference>
<evidence type="ECO:0008006" key="4">
    <source>
        <dbReference type="Google" id="ProtNLM"/>
    </source>
</evidence>
<sequence>MGHGAAVTRAAAVGLLLVVLAACGSGSGPRSATVAPQPCSPAVAIAGFSDVLDGRGYGARRTWPVTGLSGLGVDRDGTLLALSDRSVLFTLDPGRREPTGATPSWPRASWWRRSRAGSPATTRACAAS</sequence>
<dbReference type="EMBL" id="BAABHQ010000013">
    <property type="protein sequence ID" value="GAA4885579.1"/>
    <property type="molecule type" value="Genomic_DNA"/>
</dbReference>
<proteinExistence type="predicted"/>
<evidence type="ECO:0000313" key="3">
    <source>
        <dbReference type="Proteomes" id="UP001500457"/>
    </source>
</evidence>
<feature type="signal peptide" evidence="1">
    <location>
        <begin position="1"/>
        <end position="32"/>
    </location>
</feature>
<organism evidence="2 3">
    <name type="scientific">Actinomycetospora straminea</name>
    <dbReference type="NCBI Taxonomy" id="663607"/>
    <lineage>
        <taxon>Bacteria</taxon>
        <taxon>Bacillati</taxon>
        <taxon>Actinomycetota</taxon>
        <taxon>Actinomycetes</taxon>
        <taxon>Pseudonocardiales</taxon>
        <taxon>Pseudonocardiaceae</taxon>
        <taxon>Actinomycetospora</taxon>
    </lineage>
</organism>
<gene>
    <name evidence="2" type="ORF">GCM10023203_42500</name>
</gene>
<keyword evidence="3" id="KW-1185">Reference proteome</keyword>
<comment type="caution">
    <text evidence="2">The sequence shown here is derived from an EMBL/GenBank/DDBJ whole genome shotgun (WGS) entry which is preliminary data.</text>
</comment>
<protein>
    <recommendedName>
        <fullName evidence="4">Phytase-like domain-containing protein</fullName>
    </recommendedName>
</protein>
<reference evidence="3" key="1">
    <citation type="journal article" date="2019" name="Int. J. Syst. Evol. Microbiol.">
        <title>The Global Catalogue of Microorganisms (GCM) 10K type strain sequencing project: providing services to taxonomists for standard genome sequencing and annotation.</title>
        <authorList>
            <consortium name="The Broad Institute Genomics Platform"/>
            <consortium name="The Broad Institute Genome Sequencing Center for Infectious Disease"/>
            <person name="Wu L."/>
            <person name="Ma J."/>
        </authorList>
    </citation>
    <scope>NUCLEOTIDE SEQUENCE [LARGE SCALE GENOMIC DNA]</scope>
    <source>
        <strain evidence="3">JCM 17983</strain>
    </source>
</reference>
<feature type="chain" id="PRO_5045982481" description="Phytase-like domain-containing protein" evidence="1">
    <location>
        <begin position="33"/>
        <end position="128"/>
    </location>
</feature>
<accession>A0ABP9EUI7</accession>
<evidence type="ECO:0000313" key="2">
    <source>
        <dbReference type="EMBL" id="GAA4885579.1"/>
    </source>
</evidence>
<evidence type="ECO:0000256" key="1">
    <source>
        <dbReference type="SAM" id="SignalP"/>
    </source>
</evidence>
<name>A0ABP9EUI7_9PSEU</name>